<reference evidence="2" key="1">
    <citation type="submission" date="2021-04" db="EMBL/GenBank/DDBJ databases">
        <authorList>
            <person name="Rodrigo-Torres L."/>
            <person name="Arahal R. D."/>
            <person name="Lucena T."/>
        </authorList>
    </citation>
    <scope>NUCLEOTIDE SEQUENCE</scope>
    <source>
        <strain evidence="2">CECT 9275</strain>
    </source>
</reference>
<protein>
    <submittedName>
        <fullName evidence="2">Uncharacterized protein</fullName>
    </submittedName>
</protein>
<feature type="transmembrane region" description="Helical" evidence="1">
    <location>
        <begin position="26"/>
        <end position="46"/>
    </location>
</feature>
<comment type="caution">
    <text evidence="2">The sequence shown here is derived from an EMBL/GenBank/DDBJ whole genome shotgun (WGS) entry which is preliminary data.</text>
</comment>
<dbReference type="EMBL" id="CAJRAF010000002">
    <property type="protein sequence ID" value="CAG5001832.1"/>
    <property type="molecule type" value="Genomic_DNA"/>
</dbReference>
<evidence type="ECO:0000313" key="3">
    <source>
        <dbReference type="Proteomes" id="UP000680038"/>
    </source>
</evidence>
<evidence type="ECO:0000256" key="1">
    <source>
        <dbReference type="SAM" id="Phobius"/>
    </source>
</evidence>
<keyword evidence="1" id="KW-1133">Transmembrane helix</keyword>
<dbReference type="AlphaFoldDB" id="A0A916NCG3"/>
<organism evidence="2 3">
    <name type="scientific">Dyadobacter helix</name>
    <dbReference type="NCBI Taxonomy" id="2822344"/>
    <lineage>
        <taxon>Bacteria</taxon>
        <taxon>Pseudomonadati</taxon>
        <taxon>Bacteroidota</taxon>
        <taxon>Cytophagia</taxon>
        <taxon>Cytophagales</taxon>
        <taxon>Spirosomataceae</taxon>
        <taxon>Dyadobacter</taxon>
    </lineage>
</organism>
<keyword evidence="3" id="KW-1185">Reference proteome</keyword>
<gene>
    <name evidence="2" type="ORF">DYBT9275_02750</name>
</gene>
<keyword evidence="1" id="KW-0812">Transmembrane</keyword>
<proteinExistence type="predicted"/>
<dbReference type="Proteomes" id="UP000680038">
    <property type="component" value="Unassembled WGS sequence"/>
</dbReference>
<keyword evidence="1" id="KW-0472">Membrane</keyword>
<sequence length="56" mass="6315">MLGLMAVVMVGAQIFAELLIVILKLFWMFCCLIGSCLLGISQWITIQIMKVWSLKP</sequence>
<name>A0A916NCG3_9BACT</name>
<accession>A0A916NCG3</accession>
<evidence type="ECO:0000313" key="2">
    <source>
        <dbReference type="EMBL" id="CAG5001832.1"/>
    </source>
</evidence>